<name>A0A0X3BPG6_9EURY</name>
<dbReference type="InterPro" id="IPR036890">
    <property type="entry name" value="HATPase_C_sf"/>
</dbReference>
<dbReference type="SUPFAM" id="SSF55874">
    <property type="entry name" value="ATPase domain of HSP90 chaperone/DNA topoisomerase II/histidine kinase"/>
    <property type="match status" value="1"/>
</dbReference>
<evidence type="ECO:0000256" key="3">
    <source>
        <dbReference type="ARBA" id="ARBA00022553"/>
    </source>
</evidence>
<feature type="domain" description="PAS" evidence="7">
    <location>
        <begin position="413"/>
        <end position="481"/>
    </location>
</feature>
<dbReference type="InterPro" id="IPR004358">
    <property type="entry name" value="Sig_transdc_His_kin-like_C"/>
</dbReference>
<dbReference type="InterPro" id="IPR035965">
    <property type="entry name" value="PAS-like_dom_sf"/>
</dbReference>
<dbReference type="SMART" id="SM00091">
    <property type="entry name" value="PAS"/>
    <property type="match status" value="2"/>
</dbReference>
<dbReference type="GeneID" id="27138387"/>
<evidence type="ECO:0000259" key="8">
    <source>
        <dbReference type="PROSITE" id="PS50113"/>
    </source>
</evidence>
<evidence type="ECO:0000313" key="9">
    <source>
        <dbReference type="EMBL" id="CVK34066.1"/>
    </source>
</evidence>
<dbReference type="InterPro" id="IPR000014">
    <property type="entry name" value="PAS"/>
</dbReference>
<dbReference type="SMART" id="SM00086">
    <property type="entry name" value="PAC"/>
    <property type="match status" value="3"/>
</dbReference>
<evidence type="ECO:0000256" key="1">
    <source>
        <dbReference type="ARBA" id="ARBA00000085"/>
    </source>
</evidence>
<dbReference type="InterPro" id="IPR052162">
    <property type="entry name" value="Sensor_kinase/Photoreceptor"/>
</dbReference>
<dbReference type="InterPro" id="IPR013655">
    <property type="entry name" value="PAS_fold_3"/>
</dbReference>
<dbReference type="Pfam" id="PF02518">
    <property type="entry name" value="HATPase_c"/>
    <property type="match status" value="1"/>
</dbReference>
<feature type="domain" description="Histidine kinase" evidence="6">
    <location>
        <begin position="549"/>
        <end position="745"/>
    </location>
</feature>
<protein>
    <recommendedName>
        <fullName evidence="2">histidine kinase</fullName>
        <ecNumber evidence="2">2.7.13.3</ecNumber>
    </recommendedName>
</protein>
<dbReference type="CDD" id="cd00130">
    <property type="entry name" value="PAS"/>
    <property type="match status" value="2"/>
</dbReference>
<evidence type="ECO:0000256" key="4">
    <source>
        <dbReference type="ARBA" id="ARBA00022679"/>
    </source>
</evidence>
<dbReference type="InterPro" id="IPR003594">
    <property type="entry name" value="HATPase_dom"/>
</dbReference>
<dbReference type="Pfam" id="PF08447">
    <property type="entry name" value="PAS_3"/>
    <property type="match status" value="1"/>
</dbReference>
<feature type="domain" description="PAC" evidence="8">
    <location>
        <begin position="184"/>
        <end position="235"/>
    </location>
</feature>
<dbReference type="Gene3D" id="3.30.450.20">
    <property type="entry name" value="PAS domain"/>
    <property type="match status" value="3"/>
</dbReference>
<gene>
    <name evidence="9" type="ORF">MMAB1_2853</name>
</gene>
<keyword evidence="5 9" id="KW-0418">Kinase</keyword>
<accession>A0A0X3BPG6</accession>
<dbReference type="InterPro" id="IPR001610">
    <property type="entry name" value="PAC"/>
</dbReference>
<dbReference type="InterPro" id="IPR003018">
    <property type="entry name" value="GAF"/>
</dbReference>
<evidence type="ECO:0000256" key="2">
    <source>
        <dbReference type="ARBA" id="ARBA00012438"/>
    </source>
</evidence>
<dbReference type="InterPro" id="IPR005467">
    <property type="entry name" value="His_kinase_dom"/>
</dbReference>
<dbReference type="RefSeq" id="WP_238320337.1">
    <property type="nucleotide sequence ID" value="NZ_LT158599.1"/>
</dbReference>
<dbReference type="KEGG" id="mema:MMAB1_2853"/>
<dbReference type="PROSITE" id="PS50113">
    <property type="entry name" value="PAC"/>
    <property type="match status" value="2"/>
</dbReference>
<reference evidence="9 10" key="1">
    <citation type="submission" date="2016-01" db="EMBL/GenBank/DDBJ databases">
        <authorList>
            <person name="Manzoor S."/>
        </authorList>
    </citation>
    <scope>NUCLEOTIDE SEQUENCE [LARGE SCALE GENOMIC DNA]</scope>
    <source>
        <strain evidence="9">Methanoculleus sp MAB1</strain>
    </source>
</reference>
<dbReference type="Gene3D" id="3.30.450.40">
    <property type="match status" value="1"/>
</dbReference>
<evidence type="ECO:0000313" key="10">
    <source>
        <dbReference type="Proteomes" id="UP000069850"/>
    </source>
</evidence>
<dbReference type="Pfam" id="PF08448">
    <property type="entry name" value="PAS_4"/>
    <property type="match status" value="1"/>
</dbReference>
<dbReference type="CDD" id="cd00075">
    <property type="entry name" value="HATPase"/>
    <property type="match status" value="1"/>
</dbReference>
<dbReference type="PROSITE" id="PS50109">
    <property type="entry name" value="HIS_KIN"/>
    <property type="match status" value="1"/>
</dbReference>
<proteinExistence type="predicted"/>
<feature type="domain" description="PAS" evidence="7">
    <location>
        <begin position="108"/>
        <end position="152"/>
    </location>
</feature>
<dbReference type="Pfam" id="PF01590">
    <property type="entry name" value="GAF"/>
    <property type="match status" value="1"/>
</dbReference>
<dbReference type="EMBL" id="LT158599">
    <property type="protein sequence ID" value="CVK34066.1"/>
    <property type="molecule type" value="Genomic_DNA"/>
</dbReference>
<dbReference type="SUPFAM" id="SSF55785">
    <property type="entry name" value="PYP-like sensor domain (PAS domain)"/>
    <property type="match status" value="3"/>
</dbReference>
<dbReference type="PANTHER" id="PTHR43304:SF1">
    <property type="entry name" value="PAC DOMAIN-CONTAINING PROTEIN"/>
    <property type="match status" value="1"/>
</dbReference>
<dbReference type="SMART" id="SM00387">
    <property type="entry name" value="HATPase_c"/>
    <property type="match status" value="1"/>
</dbReference>
<keyword evidence="3" id="KW-0597">Phosphoprotein</keyword>
<comment type="catalytic activity">
    <reaction evidence="1">
        <text>ATP + protein L-histidine = ADP + protein N-phospho-L-histidine.</text>
        <dbReference type="EC" id="2.7.13.3"/>
    </reaction>
</comment>
<dbReference type="GO" id="GO:0004673">
    <property type="term" value="F:protein histidine kinase activity"/>
    <property type="evidence" value="ECO:0007669"/>
    <property type="project" value="UniProtKB-EC"/>
</dbReference>
<dbReference type="AlphaFoldDB" id="A0A0X3BPG6"/>
<evidence type="ECO:0000259" key="7">
    <source>
        <dbReference type="PROSITE" id="PS50112"/>
    </source>
</evidence>
<dbReference type="PROSITE" id="PS50112">
    <property type="entry name" value="PAS"/>
    <property type="match status" value="2"/>
</dbReference>
<dbReference type="SMART" id="SM00065">
    <property type="entry name" value="GAF"/>
    <property type="match status" value="1"/>
</dbReference>
<keyword evidence="4" id="KW-0808">Transferase</keyword>
<evidence type="ECO:0000256" key="5">
    <source>
        <dbReference type="ARBA" id="ARBA00022777"/>
    </source>
</evidence>
<dbReference type="InterPro" id="IPR000700">
    <property type="entry name" value="PAS-assoc_C"/>
</dbReference>
<dbReference type="InterPro" id="IPR013656">
    <property type="entry name" value="PAS_4"/>
</dbReference>
<dbReference type="Proteomes" id="UP000069850">
    <property type="component" value="Chromosome 1"/>
</dbReference>
<dbReference type="InterPro" id="IPR029016">
    <property type="entry name" value="GAF-like_dom_sf"/>
</dbReference>
<dbReference type="SUPFAM" id="SSF55781">
    <property type="entry name" value="GAF domain-like"/>
    <property type="match status" value="1"/>
</dbReference>
<feature type="domain" description="PAC" evidence="8">
    <location>
        <begin position="486"/>
        <end position="538"/>
    </location>
</feature>
<dbReference type="Gene3D" id="3.30.565.10">
    <property type="entry name" value="Histidine kinase-like ATPase, C-terminal domain"/>
    <property type="match status" value="1"/>
</dbReference>
<dbReference type="PRINTS" id="PR00344">
    <property type="entry name" value="BCTRLSENSOR"/>
</dbReference>
<sequence length="749" mass="83643">MPWTAFVADRDLERLSGYHRNRRLNRDSAPRTYEFRLVDRHGTPKDVYMTVGLIPGTDRSVASMVDVSDRKRFEEELRAAHEQMAAAFEEAKASQESLAAQCCEMENYQATLQGIIDFLPDPTFVLDRAGTVTIWNRAIEKVTGIRKSQIIGLGAGAVSGRVPGFCSPLLAESVLSRKGESITRKIHIPSPNGGEGTCLWGKASPLYDARGRLSGAIESLRDVTELKRMEAQIRHRIDLEQVVSSISARFVALDPDDLDDALNETIQALGSFLGVDRSYIFRFSNDRALMDNTHEWCAEGVEPQMAHLQGIPTTRFPWGMAQIAADRTVCIPVLDDLPPEAAAEREFLQEYGVLSVILVPVATADDVVGFMGFETVVQERLWSRDDVTLLTVVGNLLADLLVRIHGHKRLRESEERFRTLVERSHDCYVRATKLPPAIEYVSPSWEHLTGYTCEEYMGDPGLVERSVHPGDREIFLTMMQEPGADRVYAFRVLRKDQRYVWVEVCTIPVYGDDGRLVAVEYAIHDIDAWKQAESALIEANRKLSLMNSIVRHDILNQVTVVLGHIALLQDRPLDPVVAEALDKQQAAAEIIQSQIEFTRDYQDLGVRSPRWFLVEPLITSAARALRPAGIRIVNELDGVSLYADPLLSSVFYNLLENAMRHGKTVTEIRVTAVSEGGSVRIVWEDNGVGVPHEHKNQIFERGFGSHTGLGLFLVREILSITGIDIRETGTPGKGARFEIVAPENGARIE</sequence>
<dbReference type="EC" id="2.7.13.3" evidence="2"/>
<organism evidence="9 10">
    <name type="scientific">Methanoculleus bourgensis</name>
    <dbReference type="NCBI Taxonomy" id="83986"/>
    <lineage>
        <taxon>Archaea</taxon>
        <taxon>Methanobacteriati</taxon>
        <taxon>Methanobacteriota</taxon>
        <taxon>Stenosarchaea group</taxon>
        <taxon>Methanomicrobia</taxon>
        <taxon>Methanomicrobiales</taxon>
        <taxon>Methanomicrobiaceae</taxon>
        <taxon>Methanoculleus</taxon>
    </lineage>
</organism>
<dbReference type="NCBIfam" id="TIGR00229">
    <property type="entry name" value="sensory_box"/>
    <property type="match status" value="2"/>
</dbReference>
<dbReference type="PANTHER" id="PTHR43304">
    <property type="entry name" value="PHYTOCHROME-LIKE PROTEIN CPH1"/>
    <property type="match status" value="1"/>
</dbReference>
<evidence type="ECO:0000259" key="6">
    <source>
        <dbReference type="PROSITE" id="PS50109"/>
    </source>
</evidence>